<dbReference type="FunFam" id="2.60.40.10:FF:000681">
    <property type="entry name" value="Centrosomal protein of 192 kDa"/>
    <property type="match status" value="1"/>
</dbReference>
<dbReference type="InterPro" id="IPR054086">
    <property type="entry name" value="Cep192-like_D2"/>
</dbReference>
<feature type="compositionally biased region" description="Polar residues" evidence="1">
    <location>
        <begin position="1211"/>
        <end position="1231"/>
    </location>
</feature>
<dbReference type="CDD" id="cd21856">
    <property type="entry name" value="Plk4BD_Cep192"/>
    <property type="match status" value="1"/>
</dbReference>
<evidence type="ECO:0000259" key="8">
    <source>
        <dbReference type="Pfam" id="PF22074"/>
    </source>
</evidence>
<feature type="region of interest" description="Disordered" evidence="1">
    <location>
        <begin position="97"/>
        <end position="136"/>
    </location>
</feature>
<dbReference type="InterPro" id="IPR039103">
    <property type="entry name" value="Spd-2/CEP192"/>
</dbReference>
<dbReference type="InterPro" id="IPR054088">
    <property type="entry name" value="Cep192-like_D8"/>
</dbReference>
<evidence type="ECO:0000256" key="1">
    <source>
        <dbReference type="SAM" id="MobiDB-lite"/>
    </source>
</evidence>
<dbReference type="Pfam" id="PF22065">
    <property type="entry name" value="Cep192_D7"/>
    <property type="match status" value="1"/>
</dbReference>
<evidence type="ECO:0000313" key="11">
    <source>
        <dbReference type="RefSeq" id="XP_019523772.1"/>
    </source>
</evidence>
<dbReference type="Pfam" id="PF22073">
    <property type="entry name" value="Cep192_D4"/>
    <property type="match status" value="1"/>
</dbReference>
<feature type="domain" description="Cep192-like" evidence="2">
    <location>
        <begin position="1378"/>
        <end position="1499"/>
    </location>
</feature>
<dbReference type="Pfam" id="PF22067">
    <property type="entry name" value="Cep192_D3"/>
    <property type="match status" value="1"/>
</dbReference>
<name>A0A8B7TDG0_HIPAR</name>
<dbReference type="GO" id="GO:0071539">
    <property type="term" value="P:protein localization to centrosome"/>
    <property type="evidence" value="ECO:0007669"/>
    <property type="project" value="InterPro"/>
</dbReference>
<dbReference type="InterPro" id="IPR013783">
    <property type="entry name" value="Ig-like_fold"/>
</dbReference>
<protein>
    <submittedName>
        <fullName evidence="11">Centrosomal protein of 192 kDa</fullName>
    </submittedName>
</protein>
<feature type="domain" description="Cep192-like" evidence="4">
    <location>
        <begin position="2260"/>
        <end position="2360"/>
    </location>
</feature>
<keyword evidence="10" id="KW-1185">Reference proteome</keyword>
<dbReference type="GO" id="GO:0005737">
    <property type="term" value="C:cytoplasm"/>
    <property type="evidence" value="ECO:0007669"/>
    <property type="project" value="TreeGrafter"/>
</dbReference>
<feature type="domain" description="Cep192-like" evidence="3">
    <location>
        <begin position="1501"/>
        <end position="1654"/>
    </location>
</feature>
<dbReference type="OrthoDB" id="67059at2759"/>
<accession>A0A8B7TDG0</accession>
<dbReference type="Pfam" id="PF25763">
    <property type="entry name" value="Aurora-A_bind_CEP192"/>
    <property type="match status" value="1"/>
</dbReference>
<feature type="domain" description="Cep192-like" evidence="8">
    <location>
        <begin position="1896"/>
        <end position="2071"/>
    </location>
</feature>
<dbReference type="InterPro" id="IPR054089">
    <property type="entry name" value="Cep192-like_D3"/>
</dbReference>
<dbReference type="GeneID" id="109396434"/>
<dbReference type="GO" id="GO:0019901">
    <property type="term" value="F:protein kinase binding"/>
    <property type="evidence" value="ECO:0007669"/>
    <property type="project" value="TreeGrafter"/>
</dbReference>
<evidence type="ECO:0000259" key="3">
    <source>
        <dbReference type="Pfam" id="PF22064"/>
    </source>
</evidence>
<feature type="compositionally biased region" description="Basic and acidic residues" evidence="1">
    <location>
        <begin position="97"/>
        <end position="106"/>
    </location>
</feature>
<dbReference type="PANTHER" id="PTHR16029:SF11">
    <property type="entry name" value="CENTROSOMAL PROTEIN OF 192 KDA"/>
    <property type="match status" value="1"/>
</dbReference>
<evidence type="ECO:0000259" key="6">
    <source>
        <dbReference type="Pfam" id="PF22067"/>
    </source>
</evidence>
<proteinExistence type="predicted"/>
<feature type="compositionally biased region" description="Low complexity" evidence="1">
    <location>
        <begin position="273"/>
        <end position="288"/>
    </location>
</feature>
<feature type="compositionally biased region" description="Low complexity" evidence="1">
    <location>
        <begin position="993"/>
        <end position="1025"/>
    </location>
</feature>
<feature type="region of interest" description="Disordered" evidence="1">
    <location>
        <begin position="967"/>
        <end position="1035"/>
    </location>
</feature>
<dbReference type="Pfam" id="PF25765">
    <property type="entry name" value="PLK4_bind_CEP192"/>
    <property type="match status" value="1"/>
</dbReference>
<dbReference type="InterPro" id="IPR054091">
    <property type="entry name" value="Cep192-like_D5"/>
</dbReference>
<dbReference type="InterPro" id="IPR057665">
    <property type="entry name" value="CEP192_PLK4_bind"/>
</dbReference>
<dbReference type="Pfam" id="PF22074">
    <property type="entry name" value="Cep192_D5"/>
    <property type="match status" value="1"/>
</dbReference>
<gene>
    <name evidence="11" type="primary">CEP192</name>
</gene>
<feature type="domain" description="Cep192-like" evidence="5">
    <location>
        <begin position="2403"/>
        <end position="2502"/>
    </location>
</feature>
<evidence type="ECO:0000259" key="9">
    <source>
        <dbReference type="Pfam" id="PF22076"/>
    </source>
</evidence>
<feature type="compositionally biased region" description="Basic and acidic residues" evidence="1">
    <location>
        <begin position="973"/>
        <end position="987"/>
    </location>
</feature>
<feature type="domain" description="Cep192/Spd-2-like" evidence="7">
    <location>
        <begin position="1773"/>
        <end position="1890"/>
    </location>
</feature>
<dbReference type="Proteomes" id="UP000694851">
    <property type="component" value="Unplaced"/>
</dbReference>
<dbReference type="Gene3D" id="2.60.40.10">
    <property type="entry name" value="Immunoglobulins"/>
    <property type="match status" value="3"/>
</dbReference>
<feature type="domain" description="Cep192-like" evidence="6">
    <location>
        <begin position="1657"/>
        <end position="1755"/>
    </location>
</feature>
<dbReference type="Pfam" id="PF22066">
    <property type="entry name" value="Cep192_D8"/>
    <property type="match status" value="1"/>
</dbReference>
<dbReference type="GO" id="GO:0090307">
    <property type="term" value="P:mitotic spindle assembly"/>
    <property type="evidence" value="ECO:0007669"/>
    <property type="project" value="TreeGrafter"/>
</dbReference>
<dbReference type="GO" id="GO:0005814">
    <property type="term" value="C:centriole"/>
    <property type="evidence" value="ECO:0007669"/>
    <property type="project" value="TreeGrafter"/>
</dbReference>
<dbReference type="InterPro" id="IPR054085">
    <property type="entry name" value="Cep192-like_D1"/>
</dbReference>
<dbReference type="RefSeq" id="XP_019523772.1">
    <property type="nucleotide sequence ID" value="XM_019668227.1"/>
</dbReference>
<dbReference type="PANTHER" id="PTHR16029">
    <property type="entry name" value="CENTROSOMAL PROTEIN OF 192 KDA"/>
    <property type="match status" value="1"/>
</dbReference>
<dbReference type="Pfam" id="PF22060">
    <property type="entry name" value="Cep192_D1"/>
    <property type="match status" value="1"/>
</dbReference>
<feature type="region of interest" description="Disordered" evidence="1">
    <location>
        <begin position="264"/>
        <end position="296"/>
    </location>
</feature>
<dbReference type="InterPro" id="IPR057662">
    <property type="entry name" value="CEP192_Aurora-A_bind"/>
</dbReference>
<evidence type="ECO:0000259" key="4">
    <source>
        <dbReference type="Pfam" id="PF22065"/>
    </source>
</evidence>
<evidence type="ECO:0000259" key="7">
    <source>
        <dbReference type="Pfam" id="PF22073"/>
    </source>
</evidence>
<dbReference type="CTD" id="55125"/>
<dbReference type="Pfam" id="PF22064">
    <property type="entry name" value="Cep192_D2"/>
    <property type="match status" value="1"/>
</dbReference>
<organism evidence="10 11">
    <name type="scientific">Hipposideros armiger</name>
    <name type="common">Great Himalayan leaf-nosed bat</name>
    <dbReference type="NCBI Taxonomy" id="186990"/>
    <lineage>
        <taxon>Eukaryota</taxon>
        <taxon>Metazoa</taxon>
        <taxon>Chordata</taxon>
        <taxon>Craniata</taxon>
        <taxon>Vertebrata</taxon>
        <taxon>Euteleostomi</taxon>
        <taxon>Mammalia</taxon>
        <taxon>Eutheria</taxon>
        <taxon>Laurasiatheria</taxon>
        <taxon>Chiroptera</taxon>
        <taxon>Yinpterochiroptera</taxon>
        <taxon>Rhinolophoidea</taxon>
        <taxon>Hipposideridae</taxon>
        <taxon>Hipposideros</taxon>
    </lineage>
</organism>
<dbReference type="Pfam" id="PF22076">
    <property type="entry name" value="Cep192_D6"/>
    <property type="match status" value="1"/>
</dbReference>
<evidence type="ECO:0000313" key="10">
    <source>
        <dbReference type="Proteomes" id="UP000694851"/>
    </source>
</evidence>
<dbReference type="InterPro" id="IPR054087">
    <property type="entry name" value="Cep192-like_D7"/>
</dbReference>
<sequence>MEDFRGIAEESFPSFLNNSLVDSSGILENVTISSNLGLPVAVSTLARNRSSTDNRYSDIQTSYLVEGRFSIPSDSSPSSQSEAEPREKLQLNFQDDEKKNHVESQHLSDAVLKESTFPSNLGKTEEEEAKTAASFQSQDPCVKILPLEQVQDSPDDFCLRSWMNNENKMMVPDAGKHFEDKNPDNDLSQTSLLENEKLMSLTSLEDYSDDDIDDEEFYDDHLEAYFEQLAIPGMIYEDLEGQEPPEKDFKLPTSDPIQANENCGLNCKSQSENNSSLISRGSHSSGNSETTHKESEEGYVVCLPGTSNSIDTGDRQHVDGMLPFSSTIWRVEKEKERAESSKGIVLHCGRECTREEVLVKTIRDTDVKLNPVYFHDTNVSKSDFDLVDPLKLETWSPPQNKHLASDSETVLHMDRCLDTETPKVSIQKNMNTASLKPVSDNGIDSTDIRRSSTSQRRTCECYESIEKRKDPTDLPQSVVYQNEEGRWVTDLAYYTPFNEEQDLNISLTDEMNEDFRSGSEALDLIAQDEEEFNKEHQFIQEENIDAQNTSVALGDTSWGTSVNYNLLRKSLSTSDLDKDDASYLRLSLGEFFAQRSEALGCLGGGCNVKRPSFGYFIRSPDKREPVALIRKSDLSRSNLEKEVAHLNHNLFSGDLNEQSETQLSEESITLQAEELESISQVGENDVTLTANKDKTEDTFFMNSKPQRCKGKLPDGGDSVLRISTIASAIANASVSTDPSEFAAMIKTLSNKTREKTFQEDDKQKDCSIVSHFLSNDLEKSNGSSTFDMEKYLKKTEVSRCERGLENFSRADVSDVWDFSLPKEWTTHDNHIVDLGATSISVREPEENMAAIFYGKNGDSENQESLRTINSSNSILTNIRKIESAIVDVKTYSIDNKFPHIGNSKKATSICTPTSNSYSLVRSPRIASLWLSEECEEMKNNRENQRQNEYVSETSSSEKHVTFGKHFLISPENVDLKNPPEHGGRGSEDDQDSFRPSTSPLSHSSPSEISGTSLSGCASESSASAAHPQKPPCESGLSQLMCSQASMSRLTYVSEQESTCSTTASDHGLEEHKSDVTSKLSTTIIRASPTPSEEQAVEKLREKGPFQSRGNGALSYIIQKKSDTEKVTENTLSSKSEDVESNLRLSKDLSSRSGDLLETTVVGLTSNPSELDQISLAYPSKSGLRHLAVSATPCLPVSRQASVNESERVTSEDTSTTNSVLSGQLPSQTAPGSQCAPIPSSVAHRSAPEMQNVPSAVPPLLTGHSFTTVPFAQQYLGTLPTVGNVALPQCYAGSTTVYGFSGSCPHPAIAGEHIQNSVAMDICLGQNISSGLMGTSSLCNPLSNAVHQNLLTTAKPFPVQSVGANCGIEPWDSGMMSEFANVRVPEELKFPHACCVGIASQTHLSVLNPSARWLQVSIRVLSVSVNGEKVDLSAYPCLVFKNKVIIRPHATEEIKVLFIPSDPGIFRCIFSVASWLFTADAETIVQAEALASRVILTAVAETPVIEVETEKNDVLDFGDLTYGGWKALPLKLINKTHATVPIRLIINANAISWRCFTFSKEPVRAAMRAAPYADVIAQLAAPSVINHMMPASYDSQDPEFLIIWILFHSPKKRITSSEILDSAEEFMARVDIEVDSPNPTPVIKSIRLRARAGIARIHAPKDLQTMHLFASVASSTKQHLPLKNAGNIDVYLDVKIPDQGSHFSVDPETLFLKPGEEHEVIISFTPKDPKAYEERILKIFVQPFGPQYEVVLKGEVVSSGNKPLASGSCCSYIPSILSNKQFLAWGGAPLGRTQLQKLALRNNSASTAQHLRLLIRGQDQDCFQLQHTFGSEERLTNNYEIRIHPKEDINISVLFAPTRLSCMLAKLEIKQLGIRSQPGIKFTIPLSGYGGTSNLILEDVKKLSDSYMVTMNDLIPGKESKVVFSIRNTGSRAAFVKAVGFKDSQKKVFLDPKVLRIFPDKFVLKEKTQEVVTIVYNPSERENNYKTATELSTIYFFGGDEISRQQYRRALLHKPGILEQILPEHSVLQNIDFAEAFQNELLVTEVYDLPQRPTDVQLFYGNMRKIILSVIGEFREYISSREFLHSSSKANLESKRESDSPWKHGGNVSLDVLPVKGPQSSPLFSQAVHSPQDKSSSEEIWTVQPEHLILVAPSTCDLAKTGRFQILNNSVRLLKFELYWPAHCLTVTPQHGFIKPESKLQILVSPNSSLSTKHAMFPWSGLIYIHCDNGQKCHDSSLMQATSCIIPQLHYFIVTHVFLLENYLELENHGNTEVKWHLSSLAPPYVKGVDESGDVFRATYAAFTCSPISGILESHGIQKVSITFLPRDKGEYAQFWDVECHPLKEPHMKHTLRFQLSGQSIKAGNEPENSCISTDTLIKIDNLVKPRRQAVSETSLVPGKLDLTHRGVYAPKDVYRFPPTKVGESRTLKVNLRNNSFITHSLKFLSPREPFYVKHSKYSLRAQHYINMPVQFRPKSVGRFEALLVIQTDEGKSVAIRLTGEALEKN</sequence>
<dbReference type="InterPro" id="IPR054092">
    <property type="entry name" value="Cep192-like_D6"/>
</dbReference>
<reference evidence="11" key="1">
    <citation type="submission" date="2025-08" db="UniProtKB">
        <authorList>
            <consortium name="RefSeq"/>
        </authorList>
    </citation>
    <scope>IDENTIFICATION</scope>
    <source>
        <tissue evidence="11">Muscle</tissue>
    </source>
</reference>
<dbReference type="GO" id="GO:0000242">
    <property type="term" value="C:pericentriolar material"/>
    <property type="evidence" value="ECO:0007669"/>
    <property type="project" value="TreeGrafter"/>
</dbReference>
<evidence type="ECO:0000259" key="2">
    <source>
        <dbReference type="Pfam" id="PF22060"/>
    </source>
</evidence>
<evidence type="ECO:0000259" key="5">
    <source>
        <dbReference type="Pfam" id="PF22066"/>
    </source>
</evidence>
<dbReference type="InterPro" id="IPR054090">
    <property type="entry name" value="Cep192_Spd-2-like_dom"/>
</dbReference>
<feature type="domain" description="Cep192-like" evidence="9">
    <location>
        <begin position="2138"/>
        <end position="2231"/>
    </location>
</feature>
<dbReference type="GO" id="GO:0090222">
    <property type="term" value="P:centrosome-templated microtubule nucleation"/>
    <property type="evidence" value="ECO:0007669"/>
    <property type="project" value="InterPro"/>
</dbReference>
<dbReference type="KEGG" id="hai:109396434"/>
<feature type="region of interest" description="Disordered" evidence="1">
    <location>
        <begin position="1198"/>
        <end position="1237"/>
    </location>
</feature>
<dbReference type="GO" id="GO:0051298">
    <property type="term" value="P:centrosome duplication"/>
    <property type="evidence" value="ECO:0007669"/>
    <property type="project" value="InterPro"/>
</dbReference>